<dbReference type="EMBL" id="JWIZ01000008">
    <property type="protein sequence ID" value="KMK52323.1"/>
    <property type="molecule type" value="Genomic_DNA"/>
</dbReference>
<proteinExistence type="predicted"/>
<dbReference type="AlphaFoldDB" id="A0A0J5P7H5"/>
<feature type="transmembrane region" description="Helical" evidence="1">
    <location>
        <begin position="98"/>
        <end position="119"/>
    </location>
</feature>
<feature type="transmembrane region" description="Helical" evidence="1">
    <location>
        <begin position="71"/>
        <end position="92"/>
    </location>
</feature>
<evidence type="ECO:0000313" key="4">
    <source>
        <dbReference type="Proteomes" id="UP000036270"/>
    </source>
</evidence>
<dbReference type="GO" id="GO:0020037">
    <property type="term" value="F:heme binding"/>
    <property type="evidence" value="ECO:0007669"/>
    <property type="project" value="InterPro"/>
</dbReference>
<dbReference type="Pfam" id="PF01578">
    <property type="entry name" value="Cytochrom_C_asm"/>
    <property type="match status" value="1"/>
</dbReference>
<dbReference type="Proteomes" id="UP000036270">
    <property type="component" value="Unassembled WGS sequence"/>
</dbReference>
<keyword evidence="4" id="KW-1185">Reference proteome</keyword>
<dbReference type="InterPro" id="IPR052372">
    <property type="entry name" value="YpjD/HemX"/>
</dbReference>
<evidence type="ECO:0000259" key="2">
    <source>
        <dbReference type="Pfam" id="PF01578"/>
    </source>
</evidence>
<keyword evidence="1" id="KW-1133">Transmembrane helix</keyword>
<dbReference type="RefSeq" id="WP_047976065.1">
    <property type="nucleotide sequence ID" value="NZ_JWIZ01000008.1"/>
</dbReference>
<dbReference type="PATRIC" id="fig|67855.3.peg.2311"/>
<dbReference type="GO" id="GO:0017004">
    <property type="term" value="P:cytochrome complex assembly"/>
    <property type="evidence" value="ECO:0007669"/>
    <property type="project" value="InterPro"/>
</dbReference>
<dbReference type="PANTHER" id="PTHR38034:SF1">
    <property type="entry name" value="INNER MEMBRANE PROTEIN YPJD"/>
    <property type="match status" value="1"/>
</dbReference>
<dbReference type="GO" id="GO:0005886">
    <property type="term" value="C:plasma membrane"/>
    <property type="evidence" value="ECO:0007669"/>
    <property type="project" value="TreeGrafter"/>
</dbReference>
<dbReference type="PANTHER" id="PTHR38034">
    <property type="entry name" value="INNER MEMBRANE PROTEIN YPJD"/>
    <property type="match status" value="1"/>
</dbReference>
<gene>
    <name evidence="3" type="ORF">RO21_01685</name>
</gene>
<evidence type="ECO:0000313" key="3">
    <source>
        <dbReference type="EMBL" id="KMK52323.1"/>
    </source>
</evidence>
<feature type="transmembrane region" description="Helical" evidence="1">
    <location>
        <begin position="219"/>
        <end position="240"/>
    </location>
</feature>
<sequence length="267" mass="30278">MLFAILAMVGYLAALHLGALAWIVPMRNGDHQTEVTPKVSLKVVWLVGLIACVCHFINVSQHLIDQNGQNFTLANVASLMSLMMSLLATLALPKWKTIWFPLSVIYILSIVCIGVSSFVSGSFIKQLAEDIGLLFHLAIALFSYALFFIALLYAFQLKWLDYRLKQKTMRFSPVLPPLMTVERHFFNLTLVAQGLLTIALISGMIYLHNFFAPEQIHKAIFSFMAWIVYNFLLLGQWKLHWRGNRVLIYSISGMMLLTIAYFGSRVL</sequence>
<organism evidence="3 4">
    <name type="scientific">Muribacter muris</name>
    <dbReference type="NCBI Taxonomy" id="67855"/>
    <lineage>
        <taxon>Bacteria</taxon>
        <taxon>Pseudomonadati</taxon>
        <taxon>Pseudomonadota</taxon>
        <taxon>Gammaproteobacteria</taxon>
        <taxon>Pasteurellales</taxon>
        <taxon>Pasteurellaceae</taxon>
        <taxon>Muribacter</taxon>
    </lineage>
</organism>
<keyword evidence="1" id="KW-0472">Membrane</keyword>
<feature type="transmembrane region" description="Helical" evidence="1">
    <location>
        <begin position="45"/>
        <end position="64"/>
    </location>
</feature>
<feature type="transmembrane region" description="Helical" evidence="1">
    <location>
        <begin position="131"/>
        <end position="155"/>
    </location>
</feature>
<evidence type="ECO:0000256" key="1">
    <source>
        <dbReference type="SAM" id="Phobius"/>
    </source>
</evidence>
<protein>
    <submittedName>
        <fullName evidence="3">ABC transporter permease</fullName>
    </submittedName>
</protein>
<dbReference type="InterPro" id="IPR002541">
    <property type="entry name" value="Cyt_c_assembly"/>
</dbReference>
<accession>A0A0J5P7H5</accession>
<feature type="transmembrane region" description="Helical" evidence="1">
    <location>
        <begin position="185"/>
        <end position="207"/>
    </location>
</feature>
<comment type="caution">
    <text evidence="3">The sequence shown here is derived from an EMBL/GenBank/DDBJ whole genome shotgun (WGS) entry which is preliminary data.</text>
</comment>
<feature type="transmembrane region" description="Helical" evidence="1">
    <location>
        <begin position="246"/>
        <end position="264"/>
    </location>
</feature>
<keyword evidence="1" id="KW-0812">Transmembrane</keyword>
<feature type="domain" description="Cytochrome c assembly protein" evidence="2">
    <location>
        <begin position="46"/>
        <end position="266"/>
    </location>
</feature>
<reference evidence="3 4" key="1">
    <citation type="submission" date="2014-12" db="EMBL/GenBank/DDBJ databases">
        <title>Reclassification of Actinobacillus muris as Muribacter muris.</title>
        <authorList>
            <person name="Christensen H."/>
            <person name="Nicklas W."/>
            <person name="Bisgaard M."/>
        </authorList>
    </citation>
    <scope>NUCLEOTIDE SEQUENCE [LARGE SCALE GENOMIC DNA]</scope>
    <source>
        <strain evidence="3 4">Ackerman80-443D</strain>
    </source>
</reference>
<name>A0A0J5P7H5_9PAST</name>
<dbReference type="STRING" id="67855.RO21_01685"/>